<proteinExistence type="predicted"/>
<accession>A0A024TWP8</accession>
<reference evidence="2" key="1">
    <citation type="submission" date="2013-12" db="EMBL/GenBank/DDBJ databases">
        <title>The Genome Sequence of Aphanomyces invadans NJM9701.</title>
        <authorList>
            <consortium name="The Broad Institute Genomics Platform"/>
            <person name="Russ C."/>
            <person name="Tyler B."/>
            <person name="van West P."/>
            <person name="Dieguez-Uribeondo J."/>
            <person name="Young S.K."/>
            <person name="Zeng Q."/>
            <person name="Gargeya S."/>
            <person name="Fitzgerald M."/>
            <person name="Abouelleil A."/>
            <person name="Alvarado L."/>
            <person name="Chapman S.B."/>
            <person name="Gainer-Dewar J."/>
            <person name="Goldberg J."/>
            <person name="Griggs A."/>
            <person name="Gujja S."/>
            <person name="Hansen M."/>
            <person name="Howarth C."/>
            <person name="Imamovic A."/>
            <person name="Ireland A."/>
            <person name="Larimer J."/>
            <person name="McCowan C."/>
            <person name="Murphy C."/>
            <person name="Pearson M."/>
            <person name="Poon T.W."/>
            <person name="Priest M."/>
            <person name="Roberts A."/>
            <person name="Saif S."/>
            <person name="Shea T."/>
            <person name="Sykes S."/>
            <person name="Wortman J."/>
            <person name="Nusbaum C."/>
            <person name="Birren B."/>
        </authorList>
    </citation>
    <scope>NUCLEOTIDE SEQUENCE [LARGE SCALE GENOMIC DNA]</scope>
    <source>
        <strain evidence="2">NJM9701</strain>
    </source>
</reference>
<dbReference type="GeneID" id="20086189"/>
<feature type="region of interest" description="Disordered" evidence="1">
    <location>
        <begin position="50"/>
        <end position="70"/>
    </location>
</feature>
<protein>
    <submittedName>
        <fullName evidence="2">Uncharacterized protein</fullName>
    </submittedName>
</protein>
<name>A0A024TWP8_9STRA</name>
<organism evidence="2">
    <name type="scientific">Aphanomyces invadans</name>
    <dbReference type="NCBI Taxonomy" id="157072"/>
    <lineage>
        <taxon>Eukaryota</taxon>
        <taxon>Sar</taxon>
        <taxon>Stramenopiles</taxon>
        <taxon>Oomycota</taxon>
        <taxon>Saprolegniomycetes</taxon>
        <taxon>Saprolegniales</taxon>
        <taxon>Verrucalvaceae</taxon>
        <taxon>Aphanomyces</taxon>
    </lineage>
</organism>
<sequence length="70" mass="7790">MTSRVTTGRELADGERKRLYKALRELKANGAVPRGSMKALCAEYGVTQQATNQKKKTLPKPSPHLHHFDA</sequence>
<dbReference type="VEuPathDB" id="FungiDB:H310_09139"/>
<dbReference type="AlphaFoldDB" id="A0A024TWP8"/>
<gene>
    <name evidence="2" type="ORF">H310_09139</name>
</gene>
<dbReference type="RefSeq" id="XP_008873348.1">
    <property type="nucleotide sequence ID" value="XM_008875126.1"/>
</dbReference>
<evidence type="ECO:0000256" key="1">
    <source>
        <dbReference type="SAM" id="MobiDB-lite"/>
    </source>
</evidence>
<dbReference type="EMBL" id="KI913971">
    <property type="protein sequence ID" value="ETV97787.1"/>
    <property type="molecule type" value="Genomic_DNA"/>
</dbReference>
<evidence type="ECO:0000313" key="2">
    <source>
        <dbReference type="EMBL" id="ETV97787.1"/>
    </source>
</evidence>